<protein>
    <recommendedName>
        <fullName evidence="3">PGG domain-containing protein</fullName>
    </recommendedName>
</protein>
<dbReference type="Proteomes" id="UP000467840">
    <property type="component" value="Chromosome 12"/>
</dbReference>
<dbReference type="EMBL" id="JAAGAX010000018">
    <property type="protein sequence ID" value="KAF2284996.1"/>
    <property type="molecule type" value="Genomic_DNA"/>
</dbReference>
<evidence type="ECO:0008006" key="3">
    <source>
        <dbReference type="Google" id="ProtNLM"/>
    </source>
</evidence>
<reference evidence="1 2" key="1">
    <citation type="journal article" date="2020" name="Mol. Plant">
        <title>The Chromosome-Based Rubber Tree Genome Provides New Insights into Spurge Genome Evolution and Rubber Biosynthesis.</title>
        <authorList>
            <person name="Liu J."/>
            <person name="Shi C."/>
            <person name="Shi C.C."/>
            <person name="Li W."/>
            <person name="Zhang Q.J."/>
            <person name="Zhang Y."/>
            <person name="Li K."/>
            <person name="Lu H.F."/>
            <person name="Shi C."/>
            <person name="Zhu S.T."/>
            <person name="Xiao Z.Y."/>
            <person name="Nan H."/>
            <person name="Yue Y."/>
            <person name="Zhu X.G."/>
            <person name="Wu Y."/>
            <person name="Hong X.N."/>
            <person name="Fan G.Y."/>
            <person name="Tong Y."/>
            <person name="Zhang D."/>
            <person name="Mao C.L."/>
            <person name="Liu Y.L."/>
            <person name="Hao S.J."/>
            <person name="Liu W.Q."/>
            <person name="Lv M.Q."/>
            <person name="Zhang H.B."/>
            <person name="Liu Y."/>
            <person name="Hu-Tang G.R."/>
            <person name="Wang J.P."/>
            <person name="Wang J.H."/>
            <person name="Sun Y.H."/>
            <person name="Ni S.B."/>
            <person name="Chen W.B."/>
            <person name="Zhang X.C."/>
            <person name="Jiao Y.N."/>
            <person name="Eichler E.E."/>
            <person name="Li G.H."/>
            <person name="Liu X."/>
            <person name="Gao L.Z."/>
        </authorList>
    </citation>
    <scope>NUCLEOTIDE SEQUENCE [LARGE SCALE GENOMIC DNA]</scope>
    <source>
        <strain evidence="2">cv. GT1</strain>
        <tissue evidence="1">Leaf</tissue>
    </source>
</reference>
<proteinExistence type="predicted"/>
<gene>
    <name evidence="1" type="ORF">GH714_034218</name>
</gene>
<keyword evidence="2" id="KW-1185">Reference proteome</keyword>
<organism evidence="1 2">
    <name type="scientific">Hevea brasiliensis</name>
    <name type="common">Para rubber tree</name>
    <name type="synonym">Siphonia brasiliensis</name>
    <dbReference type="NCBI Taxonomy" id="3981"/>
    <lineage>
        <taxon>Eukaryota</taxon>
        <taxon>Viridiplantae</taxon>
        <taxon>Streptophyta</taxon>
        <taxon>Embryophyta</taxon>
        <taxon>Tracheophyta</taxon>
        <taxon>Spermatophyta</taxon>
        <taxon>Magnoliopsida</taxon>
        <taxon>eudicotyledons</taxon>
        <taxon>Gunneridae</taxon>
        <taxon>Pentapetalae</taxon>
        <taxon>rosids</taxon>
        <taxon>fabids</taxon>
        <taxon>Malpighiales</taxon>
        <taxon>Euphorbiaceae</taxon>
        <taxon>Crotonoideae</taxon>
        <taxon>Micrandreae</taxon>
        <taxon>Hevea</taxon>
    </lineage>
</organism>
<accession>A0A6A6KA43</accession>
<comment type="caution">
    <text evidence="1">The sequence shown here is derived from an EMBL/GenBank/DDBJ whole genome shotgun (WGS) entry which is preliminary data.</text>
</comment>
<name>A0A6A6KA43_HEVBR</name>
<evidence type="ECO:0000313" key="2">
    <source>
        <dbReference type="Proteomes" id="UP000467840"/>
    </source>
</evidence>
<sequence>MKAELMLGTSVGTVRASSLPAYDTSAFLRTDQRLKMAAEQGDTNALYSILPEDRCLLEHMEQASFLDTPLHIAASKGKTPFALEVMRLMPSLAGKPNQDGF</sequence>
<evidence type="ECO:0000313" key="1">
    <source>
        <dbReference type="EMBL" id="KAF2284996.1"/>
    </source>
</evidence>
<dbReference type="AlphaFoldDB" id="A0A6A6KA43"/>